<dbReference type="eggNOG" id="KOG3427">
    <property type="taxonomic scope" value="Eukaryota"/>
</dbReference>
<reference evidence="3 4" key="1">
    <citation type="journal article" date="2007" name="Nature">
        <title>Evolution of genes and genomes on the Drosophila phylogeny.</title>
        <authorList>
            <consortium name="Drosophila 12 Genomes Consortium"/>
            <person name="Clark A.G."/>
            <person name="Eisen M.B."/>
            <person name="Smith D.R."/>
            <person name="Bergman C.M."/>
            <person name="Oliver B."/>
            <person name="Markow T.A."/>
            <person name="Kaufman T.C."/>
            <person name="Kellis M."/>
            <person name="Gelbart W."/>
            <person name="Iyer V.N."/>
            <person name="Pollard D.A."/>
            <person name="Sackton T.B."/>
            <person name="Larracuente A.M."/>
            <person name="Singh N.D."/>
            <person name="Abad J.P."/>
            <person name="Abt D.N."/>
            <person name="Adryan B."/>
            <person name="Aguade M."/>
            <person name="Akashi H."/>
            <person name="Anderson W.W."/>
            <person name="Aquadro C.F."/>
            <person name="Ardell D.H."/>
            <person name="Arguello R."/>
            <person name="Artieri C.G."/>
            <person name="Barbash D.A."/>
            <person name="Barker D."/>
            <person name="Barsanti P."/>
            <person name="Batterham P."/>
            <person name="Batzoglou S."/>
            <person name="Begun D."/>
            <person name="Bhutkar A."/>
            <person name="Blanco E."/>
            <person name="Bosak S.A."/>
            <person name="Bradley R.K."/>
            <person name="Brand A.D."/>
            <person name="Brent M.R."/>
            <person name="Brooks A.N."/>
            <person name="Brown R.H."/>
            <person name="Butlin R.K."/>
            <person name="Caggese C."/>
            <person name="Calvi B.R."/>
            <person name="Bernardo de Carvalho A."/>
            <person name="Caspi A."/>
            <person name="Castrezana S."/>
            <person name="Celniker S.E."/>
            <person name="Chang J.L."/>
            <person name="Chapple C."/>
            <person name="Chatterji S."/>
            <person name="Chinwalla A."/>
            <person name="Civetta A."/>
            <person name="Clifton S.W."/>
            <person name="Comeron J.M."/>
            <person name="Costello J.C."/>
            <person name="Coyne J.A."/>
            <person name="Daub J."/>
            <person name="David R.G."/>
            <person name="Delcher A.L."/>
            <person name="Delehaunty K."/>
            <person name="Do C.B."/>
            <person name="Ebling H."/>
            <person name="Edwards K."/>
            <person name="Eickbush T."/>
            <person name="Evans J.D."/>
            <person name="Filipski A."/>
            <person name="Findeiss S."/>
            <person name="Freyhult E."/>
            <person name="Fulton L."/>
            <person name="Fulton R."/>
            <person name="Garcia A.C."/>
            <person name="Gardiner A."/>
            <person name="Garfield D.A."/>
            <person name="Garvin B.E."/>
            <person name="Gibson G."/>
            <person name="Gilbert D."/>
            <person name="Gnerre S."/>
            <person name="Godfrey J."/>
            <person name="Good R."/>
            <person name="Gotea V."/>
            <person name="Gravely B."/>
            <person name="Greenberg A.J."/>
            <person name="Griffiths-Jones S."/>
            <person name="Gross S."/>
            <person name="Guigo R."/>
            <person name="Gustafson E.A."/>
            <person name="Haerty W."/>
            <person name="Hahn M.W."/>
            <person name="Halligan D.L."/>
            <person name="Halpern A.L."/>
            <person name="Halter G.M."/>
            <person name="Han M.V."/>
            <person name="Heger A."/>
            <person name="Hillier L."/>
            <person name="Hinrichs A.S."/>
            <person name="Holmes I."/>
            <person name="Hoskins R.A."/>
            <person name="Hubisz M.J."/>
            <person name="Hultmark D."/>
            <person name="Huntley M.A."/>
            <person name="Jaffe D.B."/>
            <person name="Jagadeeshan S."/>
            <person name="Jeck W.R."/>
            <person name="Johnson J."/>
            <person name="Jones C.D."/>
            <person name="Jordan W.C."/>
            <person name="Karpen G.H."/>
            <person name="Kataoka E."/>
            <person name="Keightley P.D."/>
            <person name="Kheradpour P."/>
            <person name="Kirkness E.F."/>
            <person name="Koerich L.B."/>
            <person name="Kristiansen K."/>
            <person name="Kudrna D."/>
            <person name="Kulathinal R.J."/>
            <person name="Kumar S."/>
            <person name="Kwok R."/>
            <person name="Lander E."/>
            <person name="Langley C.H."/>
            <person name="Lapoint R."/>
            <person name="Lazzaro B.P."/>
            <person name="Lee S.J."/>
            <person name="Levesque L."/>
            <person name="Li R."/>
            <person name="Lin C.F."/>
            <person name="Lin M.F."/>
            <person name="Lindblad-Toh K."/>
            <person name="Llopart A."/>
            <person name="Long M."/>
            <person name="Low L."/>
            <person name="Lozovsky E."/>
            <person name="Lu J."/>
            <person name="Luo M."/>
            <person name="Machado C.A."/>
            <person name="Makalowski W."/>
            <person name="Marzo M."/>
            <person name="Matsuda M."/>
            <person name="Matzkin L."/>
            <person name="McAllister B."/>
            <person name="McBride C.S."/>
            <person name="McKernan B."/>
            <person name="McKernan K."/>
            <person name="Mendez-Lago M."/>
            <person name="Minx P."/>
            <person name="Mollenhauer M.U."/>
            <person name="Montooth K."/>
            <person name="Mount S.M."/>
            <person name="Mu X."/>
            <person name="Myers E."/>
            <person name="Negre B."/>
            <person name="Newfeld S."/>
            <person name="Nielsen R."/>
            <person name="Noor M.A."/>
            <person name="O'Grady P."/>
            <person name="Pachter L."/>
            <person name="Papaceit M."/>
            <person name="Parisi M.J."/>
            <person name="Parisi M."/>
            <person name="Parts L."/>
            <person name="Pedersen J.S."/>
            <person name="Pesole G."/>
            <person name="Phillippy A.M."/>
            <person name="Ponting C.P."/>
            <person name="Pop M."/>
            <person name="Porcelli D."/>
            <person name="Powell J.R."/>
            <person name="Prohaska S."/>
            <person name="Pruitt K."/>
            <person name="Puig M."/>
            <person name="Quesneville H."/>
            <person name="Ram K.R."/>
            <person name="Rand D."/>
            <person name="Rasmussen M.D."/>
            <person name="Reed L.K."/>
            <person name="Reenan R."/>
            <person name="Reily A."/>
            <person name="Remington K.A."/>
            <person name="Rieger T.T."/>
            <person name="Ritchie M.G."/>
            <person name="Robin C."/>
            <person name="Rogers Y.H."/>
            <person name="Rohde C."/>
            <person name="Rozas J."/>
            <person name="Rubenfield M.J."/>
            <person name="Ruiz A."/>
            <person name="Russo S."/>
            <person name="Salzberg S.L."/>
            <person name="Sanchez-Gracia A."/>
            <person name="Saranga D.J."/>
            <person name="Sato H."/>
            <person name="Schaeffer S.W."/>
            <person name="Schatz M.C."/>
            <person name="Schlenke T."/>
            <person name="Schwartz R."/>
            <person name="Segarra C."/>
            <person name="Singh R.S."/>
            <person name="Sirot L."/>
            <person name="Sirota M."/>
            <person name="Sisneros N.B."/>
            <person name="Smith C.D."/>
            <person name="Smith T.F."/>
            <person name="Spieth J."/>
            <person name="Stage D.E."/>
            <person name="Stark A."/>
            <person name="Stephan W."/>
            <person name="Strausberg R.L."/>
            <person name="Strempel S."/>
            <person name="Sturgill D."/>
            <person name="Sutton G."/>
            <person name="Sutton G.G."/>
            <person name="Tao W."/>
            <person name="Teichmann S."/>
            <person name="Tobari Y.N."/>
            <person name="Tomimura Y."/>
            <person name="Tsolas J.M."/>
            <person name="Valente V.L."/>
            <person name="Venter E."/>
            <person name="Venter J.C."/>
            <person name="Vicario S."/>
            <person name="Vieira F.G."/>
            <person name="Vilella A.J."/>
            <person name="Villasante A."/>
            <person name="Walenz B."/>
            <person name="Wang J."/>
            <person name="Wasserman M."/>
            <person name="Watts T."/>
            <person name="Wilson D."/>
            <person name="Wilson R.K."/>
            <person name="Wing R.A."/>
            <person name="Wolfner M.F."/>
            <person name="Wong A."/>
            <person name="Wong G.K."/>
            <person name="Wu C.I."/>
            <person name="Wu G."/>
            <person name="Yamamoto D."/>
            <person name="Yang H.P."/>
            <person name="Yang S.P."/>
            <person name="Yorke J.A."/>
            <person name="Yoshida K."/>
            <person name="Zdobnov E."/>
            <person name="Zhang P."/>
            <person name="Zhang Y."/>
            <person name="Zimin A.V."/>
            <person name="Baldwin J."/>
            <person name="Abdouelleil A."/>
            <person name="Abdulkadir J."/>
            <person name="Abebe A."/>
            <person name="Abera B."/>
            <person name="Abreu J."/>
            <person name="Acer S.C."/>
            <person name="Aftuck L."/>
            <person name="Alexander A."/>
            <person name="An P."/>
            <person name="Anderson E."/>
            <person name="Anderson S."/>
            <person name="Arachi H."/>
            <person name="Azer M."/>
            <person name="Bachantsang P."/>
            <person name="Barry A."/>
            <person name="Bayul T."/>
            <person name="Berlin A."/>
            <person name="Bessette D."/>
            <person name="Bloom T."/>
            <person name="Blye J."/>
            <person name="Boguslavskiy L."/>
            <person name="Bonnet C."/>
            <person name="Boukhgalter B."/>
            <person name="Bourzgui I."/>
            <person name="Brown A."/>
            <person name="Cahill P."/>
            <person name="Channer S."/>
            <person name="Cheshatsang Y."/>
            <person name="Chuda L."/>
            <person name="Citroen M."/>
            <person name="Collymore A."/>
            <person name="Cooke P."/>
            <person name="Costello M."/>
            <person name="D'Aco K."/>
            <person name="Daza R."/>
            <person name="De Haan G."/>
            <person name="DeGray S."/>
            <person name="DeMaso C."/>
            <person name="Dhargay N."/>
            <person name="Dooley K."/>
            <person name="Dooley E."/>
            <person name="Doricent M."/>
            <person name="Dorje P."/>
            <person name="Dorjee K."/>
            <person name="Dupes A."/>
            <person name="Elong R."/>
            <person name="Falk J."/>
            <person name="Farina A."/>
            <person name="Faro S."/>
            <person name="Ferguson D."/>
            <person name="Fisher S."/>
            <person name="Foley C.D."/>
            <person name="Franke A."/>
            <person name="Friedrich D."/>
            <person name="Gadbois L."/>
            <person name="Gearin G."/>
            <person name="Gearin C.R."/>
            <person name="Giannoukos G."/>
            <person name="Goode T."/>
            <person name="Graham J."/>
            <person name="Grandbois E."/>
            <person name="Grewal S."/>
            <person name="Gyaltsen K."/>
            <person name="Hafez N."/>
            <person name="Hagos B."/>
            <person name="Hall J."/>
            <person name="Henson C."/>
            <person name="Hollinger A."/>
            <person name="Honan T."/>
            <person name="Huard M.D."/>
            <person name="Hughes L."/>
            <person name="Hurhula B."/>
            <person name="Husby M.E."/>
            <person name="Kamat A."/>
            <person name="Kanga B."/>
            <person name="Kashin S."/>
            <person name="Khazanovich D."/>
            <person name="Kisner P."/>
            <person name="Lance K."/>
            <person name="Lara M."/>
            <person name="Lee W."/>
            <person name="Lennon N."/>
            <person name="Letendre F."/>
            <person name="LeVine R."/>
            <person name="Lipovsky A."/>
            <person name="Liu X."/>
            <person name="Liu J."/>
            <person name="Liu S."/>
            <person name="Lokyitsang T."/>
            <person name="Lokyitsang Y."/>
            <person name="Lubonja R."/>
            <person name="Lui A."/>
            <person name="MacDonald P."/>
            <person name="Magnisalis V."/>
            <person name="Maru K."/>
            <person name="Matthews C."/>
            <person name="McCusker W."/>
            <person name="McDonough S."/>
            <person name="Mehta T."/>
            <person name="Meldrim J."/>
            <person name="Meneus L."/>
            <person name="Mihai O."/>
            <person name="Mihalev A."/>
            <person name="Mihova T."/>
            <person name="Mittelman R."/>
            <person name="Mlenga V."/>
            <person name="Montmayeur A."/>
            <person name="Mulrain L."/>
            <person name="Navidi A."/>
            <person name="Naylor J."/>
            <person name="Negash T."/>
            <person name="Nguyen T."/>
            <person name="Nguyen N."/>
            <person name="Nicol R."/>
            <person name="Norbu C."/>
            <person name="Norbu N."/>
            <person name="Novod N."/>
            <person name="O'Neill B."/>
            <person name="Osman S."/>
            <person name="Markiewicz E."/>
            <person name="Oyono O.L."/>
            <person name="Patti C."/>
            <person name="Phunkhang P."/>
            <person name="Pierre F."/>
            <person name="Priest M."/>
            <person name="Raghuraman S."/>
            <person name="Rege F."/>
            <person name="Reyes R."/>
            <person name="Rise C."/>
            <person name="Rogov P."/>
            <person name="Ross K."/>
            <person name="Ryan E."/>
            <person name="Settipalli S."/>
            <person name="Shea T."/>
            <person name="Sherpa N."/>
            <person name="Shi L."/>
            <person name="Shih D."/>
            <person name="Sparrow T."/>
            <person name="Spaulding J."/>
            <person name="Stalker J."/>
            <person name="Stange-Thomann N."/>
            <person name="Stavropoulos S."/>
            <person name="Stone C."/>
            <person name="Strader C."/>
            <person name="Tesfaye S."/>
            <person name="Thomson T."/>
            <person name="Thoulutsang Y."/>
            <person name="Thoulutsang D."/>
            <person name="Topham K."/>
            <person name="Topping I."/>
            <person name="Tsamla T."/>
            <person name="Vassiliev H."/>
            <person name="Vo A."/>
            <person name="Wangchuk T."/>
            <person name="Wangdi T."/>
            <person name="Weiand M."/>
            <person name="Wilkinson J."/>
            <person name="Wilson A."/>
            <person name="Yadav S."/>
            <person name="Young G."/>
            <person name="Yu Q."/>
            <person name="Zembek L."/>
            <person name="Zhong D."/>
            <person name="Zimmer A."/>
            <person name="Zwirko Z."/>
            <person name="Jaffe D.B."/>
            <person name="Alvarez P."/>
            <person name="Brockman W."/>
            <person name="Butler J."/>
            <person name="Chin C."/>
            <person name="Gnerre S."/>
            <person name="Grabherr M."/>
            <person name="Kleber M."/>
            <person name="Mauceli E."/>
            <person name="MacCallum I."/>
        </authorList>
    </citation>
    <scope>NUCLEOTIDE SEQUENCE [LARGE SCALE GENOMIC DNA]</scope>
    <source>
        <strain evidence="4">Tucson 15287-2541.00</strain>
    </source>
</reference>
<dbReference type="FunCoup" id="B4JHT3">
    <property type="interactions" value="144"/>
</dbReference>
<dbReference type="Gene3D" id="2.20.70.10">
    <property type="match status" value="1"/>
</dbReference>
<dbReference type="InParanoid" id="B4JHT3"/>
<evidence type="ECO:0000256" key="1">
    <source>
        <dbReference type="SAM" id="MobiDB-lite"/>
    </source>
</evidence>
<dbReference type="Pfam" id="PF00397">
    <property type="entry name" value="WW"/>
    <property type="match status" value="1"/>
</dbReference>
<gene>
    <name evidence="3" type="primary">Dgri\GH18022</name>
    <name evidence="3" type="ORF">Dgri_GH18022</name>
</gene>
<dbReference type="OrthoDB" id="42462at2759"/>
<dbReference type="HOGENOM" id="CLU_043596_0_0_1"/>
<feature type="region of interest" description="Disordered" evidence="1">
    <location>
        <begin position="202"/>
        <end position="229"/>
    </location>
</feature>
<keyword evidence="4" id="KW-1185">Reference proteome</keyword>
<name>B4JHT3_DROGR</name>
<feature type="domain" description="WW" evidence="2">
    <location>
        <begin position="127"/>
        <end position="161"/>
    </location>
</feature>
<dbReference type="PROSITE" id="PS50020">
    <property type="entry name" value="WW_DOMAIN_2"/>
    <property type="match status" value="1"/>
</dbReference>
<dbReference type="EMBL" id="CH916369">
    <property type="protein sequence ID" value="EDV93922.1"/>
    <property type="molecule type" value="Genomic_DNA"/>
</dbReference>
<dbReference type="SUPFAM" id="SSF51045">
    <property type="entry name" value="WW domain"/>
    <property type="match status" value="1"/>
</dbReference>
<dbReference type="SMART" id="SM00456">
    <property type="entry name" value="WW"/>
    <property type="match status" value="1"/>
</dbReference>
<dbReference type="AlphaFoldDB" id="B4JHT3"/>
<dbReference type="PhylomeDB" id="B4JHT3"/>
<dbReference type="OMA" id="WHKCSLY"/>
<dbReference type="InterPro" id="IPR001202">
    <property type="entry name" value="WW_dom"/>
</dbReference>
<dbReference type="KEGG" id="dgr:6563697"/>
<dbReference type="Proteomes" id="UP000001070">
    <property type="component" value="Unassembled WGS sequence"/>
</dbReference>
<evidence type="ECO:0000313" key="3">
    <source>
        <dbReference type="EMBL" id="EDV93922.1"/>
    </source>
</evidence>
<dbReference type="STRING" id="7222.B4JHT3"/>
<dbReference type="InterPro" id="IPR036020">
    <property type="entry name" value="WW_dom_sf"/>
</dbReference>
<evidence type="ECO:0000313" key="4">
    <source>
        <dbReference type="Proteomes" id="UP000001070"/>
    </source>
</evidence>
<evidence type="ECO:0000259" key="2">
    <source>
        <dbReference type="PROSITE" id="PS50020"/>
    </source>
</evidence>
<organism evidence="4">
    <name type="scientific">Drosophila grimshawi</name>
    <name type="common">Hawaiian fruit fly</name>
    <name type="synonym">Idiomyia grimshawi</name>
    <dbReference type="NCBI Taxonomy" id="7222"/>
    <lineage>
        <taxon>Eukaryota</taxon>
        <taxon>Metazoa</taxon>
        <taxon>Ecdysozoa</taxon>
        <taxon>Arthropoda</taxon>
        <taxon>Hexapoda</taxon>
        <taxon>Insecta</taxon>
        <taxon>Pterygota</taxon>
        <taxon>Neoptera</taxon>
        <taxon>Endopterygota</taxon>
        <taxon>Diptera</taxon>
        <taxon>Brachycera</taxon>
        <taxon>Muscomorpha</taxon>
        <taxon>Ephydroidea</taxon>
        <taxon>Drosophilidae</taxon>
        <taxon>Drosophila</taxon>
        <taxon>Hawaiian Drosophila</taxon>
    </lineage>
</organism>
<sequence length="229" mass="27030">MSLPPMLLQRLKSRGLVTKQNAQTPVSETVEEIIAENYDEDDKNQQHSSVETSTYTSKNTAINEHYWADRIKERMEVTESHHGFKFCPNTYNIWHNCTLYCVNKWANGRPKPKDNYLRRYRRLIRKYPLGANWKDVYDNGCGVYYFYNSATRKVSWLPPTHPNARISNSAATFRKQLANSNDEYNFDTKDFASTNYNERETGVHPSTFIPSKKQKKRDLERTFLRKQRL</sequence>
<accession>B4JHT3</accession>
<protein>
    <submittedName>
        <fullName evidence="3">GH18022</fullName>
    </submittedName>
</protein>
<proteinExistence type="predicted"/>